<organism evidence="3 4">
    <name type="scientific">Mycobacterium simulans</name>
    <dbReference type="NCBI Taxonomy" id="627089"/>
    <lineage>
        <taxon>Bacteria</taxon>
        <taxon>Bacillati</taxon>
        <taxon>Actinomycetota</taxon>
        <taxon>Actinomycetes</taxon>
        <taxon>Mycobacteriales</taxon>
        <taxon>Mycobacteriaceae</taxon>
        <taxon>Mycobacterium</taxon>
    </lineage>
</organism>
<dbReference type="Gene3D" id="3.30.559.10">
    <property type="entry name" value="Chloramphenicol acetyltransferase-like domain"/>
    <property type="match status" value="1"/>
</dbReference>
<accession>A0A7Z7IJH2</accession>
<feature type="domain" description="Condensation" evidence="1">
    <location>
        <begin position="6"/>
        <end position="338"/>
    </location>
</feature>
<dbReference type="EMBL" id="OCTY01000002">
    <property type="protein sequence ID" value="SOJ53803.1"/>
    <property type="molecule type" value="Genomic_DNA"/>
</dbReference>
<dbReference type="InterPro" id="IPR023213">
    <property type="entry name" value="CAT-like_dom_sf"/>
</dbReference>
<dbReference type="Gene3D" id="3.40.50.1820">
    <property type="entry name" value="alpha/beta hydrolase"/>
    <property type="match status" value="1"/>
</dbReference>
<dbReference type="SUPFAM" id="SSF52777">
    <property type="entry name" value="CoA-dependent acyltransferases"/>
    <property type="match status" value="2"/>
</dbReference>
<evidence type="ECO:0000313" key="3">
    <source>
        <dbReference type="EMBL" id="SOJ53803.1"/>
    </source>
</evidence>
<dbReference type="Pfam" id="PF00975">
    <property type="entry name" value="Thioesterase"/>
    <property type="match status" value="1"/>
</dbReference>
<dbReference type="Proteomes" id="UP000554965">
    <property type="component" value="Unassembled WGS sequence"/>
</dbReference>
<reference evidence="3 4" key="1">
    <citation type="submission" date="2017-10" db="EMBL/GenBank/DDBJ databases">
        <authorList>
            <consortium name="Urmite Genomes"/>
        </authorList>
    </citation>
    <scope>NUCLEOTIDE SEQUENCE [LARGE SCALE GENOMIC DNA]</scope>
    <source>
        <strain evidence="3 4">FB-527</strain>
    </source>
</reference>
<comment type="caution">
    <text evidence="3">The sequence shown here is derived from an EMBL/GenBank/DDBJ whole genome shotgun (WGS) entry which is preliminary data.</text>
</comment>
<dbReference type="GO" id="GO:0043041">
    <property type="term" value="P:amino acid activation for nonribosomal peptide biosynthetic process"/>
    <property type="evidence" value="ECO:0007669"/>
    <property type="project" value="TreeGrafter"/>
</dbReference>
<dbReference type="GO" id="GO:0044550">
    <property type="term" value="P:secondary metabolite biosynthetic process"/>
    <property type="evidence" value="ECO:0007669"/>
    <property type="project" value="TreeGrafter"/>
</dbReference>
<evidence type="ECO:0000259" key="2">
    <source>
        <dbReference type="Pfam" id="PF00975"/>
    </source>
</evidence>
<dbReference type="GO" id="GO:0008610">
    <property type="term" value="P:lipid biosynthetic process"/>
    <property type="evidence" value="ECO:0007669"/>
    <property type="project" value="UniProtKB-ARBA"/>
</dbReference>
<dbReference type="InterPro" id="IPR001031">
    <property type="entry name" value="Thioesterase"/>
</dbReference>
<dbReference type="PANTHER" id="PTHR45527:SF1">
    <property type="entry name" value="FATTY ACID SYNTHASE"/>
    <property type="match status" value="1"/>
</dbReference>
<evidence type="ECO:0000313" key="4">
    <source>
        <dbReference type="Proteomes" id="UP000554965"/>
    </source>
</evidence>
<dbReference type="InterPro" id="IPR029058">
    <property type="entry name" value="AB_hydrolase_fold"/>
</dbReference>
<evidence type="ECO:0000259" key="1">
    <source>
        <dbReference type="Pfam" id="PF00668"/>
    </source>
</evidence>
<protein>
    <submittedName>
        <fullName evidence="3">Dimodular nonribosomal peptide synthase</fullName>
    </submittedName>
</protein>
<dbReference type="GO" id="GO:0003824">
    <property type="term" value="F:catalytic activity"/>
    <property type="evidence" value="ECO:0007669"/>
    <property type="project" value="InterPro"/>
</dbReference>
<dbReference type="GO" id="GO:0031177">
    <property type="term" value="F:phosphopantetheine binding"/>
    <property type="evidence" value="ECO:0007669"/>
    <property type="project" value="TreeGrafter"/>
</dbReference>
<name>A0A7Z7IJH2_9MYCO</name>
<gene>
    <name evidence="3" type="primary">dhbF_6</name>
    <name evidence="3" type="ORF">MSIMFB_01300</name>
</gene>
<proteinExistence type="predicted"/>
<dbReference type="GO" id="GO:0005737">
    <property type="term" value="C:cytoplasm"/>
    <property type="evidence" value="ECO:0007669"/>
    <property type="project" value="TreeGrafter"/>
</dbReference>
<feature type="domain" description="Thioesterase" evidence="2">
    <location>
        <begin position="374"/>
        <end position="569"/>
    </location>
</feature>
<dbReference type="InterPro" id="IPR001242">
    <property type="entry name" value="Condensation_dom"/>
</dbReference>
<dbReference type="PANTHER" id="PTHR45527">
    <property type="entry name" value="NONRIBOSOMAL PEPTIDE SYNTHETASE"/>
    <property type="match status" value="1"/>
</dbReference>
<dbReference type="Gene3D" id="3.30.559.30">
    <property type="entry name" value="Nonribosomal peptide synthetase, condensation domain"/>
    <property type="match status" value="1"/>
</dbReference>
<keyword evidence="4" id="KW-1185">Reference proteome</keyword>
<dbReference type="Pfam" id="PF00668">
    <property type="entry name" value="Condensation"/>
    <property type="match status" value="1"/>
</dbReference>
<sequence length="585" mass="63909">MKLDERALPLTPVQLGIWLSQEIEGSVTEWQVSQFVVIDGWVDPDLLKRAIWLVVGEAEPARAAFFQRDGQIVQRTIDDPDFEVAYYDLTESHDPVREAYRLGSLIQRTPMSFTGPMFRFALFQTRGDQFYLFICCHHLVVDGFGSVLCANRIASVYSAIASGVPVPPAIFGSLSDMVGCELEYEAAHEYQEDLAYWRQNLPTESVPSYGLPAAVGGPESCTASAPVQLDPAVVRRVDEFSGALGIRRSSVISAACALIVHGWCGGGSEVVLDFPVSRRTTPELMTFPGTIAGVVPLVVQISAQSAVGDFCQHVHTRIRETMRHQRFPVQSLGDNRASNRVGVNFLPSITILPFDGAPAELVPVEVLKNGRGVPLFCLPPAGGVSWQYRALGSYVDCPIIGLQQIPNNEAPRSVRDSAKNYADTIQALHPDGPYRLLGWSFGGTVAHELAIELRRRGCVVAPLLLLDARPVLNAAPAPLTYEQGVELLQRQAPDVSLPSRQLGEALLENINRNALLGAQHMPDIFDGDMIIFSATRDGDGSPLLQRWRPYVAGNIVEHPVDCTHNEMLAPQSLDLFGRTLGDALA</sequence>
<dbReference type="SUPFAM" id="SSF53474">
    <property type="entry name" value="alpha/beta-Hydrolases"/>
    <property type="match status" value="1"/>
</dbReference>
<dbReference type="AlphaFoldDB" id="A0A7Z7IJH2"/>